<evidence type="ECO:0000256" key="5">
    <source>
        <dbReference type="ARBA" id="ARBA00022764"/>
    </source>
</evidence>
<protein>
    <submittedName>
        <fullName evidence="7">Sulfate and thiosulfate binding protein CysP</fullName>
    </submittedName>
</protein>
<keyword evidence="3" id="KW-0813">Transport</keyword>
<comment type="subcellular location">
    <subcellularLocation>
        <location evidence="1">Periplasm</location>
    </subcellularLocation>
</comment>
<gene>
    <name evidence="7" type="ORF">DB32_002799</name>
</gene>
<dbReference type="SUPFAM" id="SSF53850">
    <property type="entry name" value="Periplasmic binding protein-like II"/>
    <property type="match status" value="1"/>
</dbReference>
<feature type="chain" id="PRO_5002511126" evidence="6">
    <location>
        <begin position="23"/>
        <end position="351"/>
    </location>
</feature>
<reference evidence="7 8" key="1">
    <citation type="submission" date="2015-03" db="EMBL/GenBank/DDBJ databases">
        <title>Genome assembly of Sandaracinus amylolyticus DSM 53668.</title>
        <authorList>
            <person name="Sharma G."/>
            <person name="Subramanian S."/>
        </authorList>
    </citation>
    <scope>NUCLEOTIDE SEQUENCE [LARGE SCALE GENOMIC DNA]</scope>
    <source>
        <strain evidence="7 8">DSM 53668</strain>
    </source>
</reference>
<dbReference type="NCBIfam" id="NF008022">
    <property type="entry name" value="PRK10752.1"/>
    <property type="match status" value="1"/>
</dbReference>
<dbReference type="PANTHER" id="PTHR30368:SF1">
    <property type="entry name" value="THIOSULFATE-BINDING PROTEIN"/>
    <property type="match status" value="1"/>
</dbReference>
<evidence type="ECO:0000256" key="1">
    <source>
        <dbReference type="ARBA" id="ARBA00004418"/>
    </source>
</evidence>
<keyword evidence="5" id="KW-0574">Periplasm</keyword>
<dbReference type="RefSeq" id="WP_053232899.1">
    <property type="nucleotide sequence ID" value="NZ_CP011125.1"/>
</dbReference>
<dbReference type="Gene3D" id="3.40.190.10">
    <property type="entry name" value="Periplasmic binding protein-like II"/>
    <property type="match status" value="2"/>
</dbReference>
<dbReference type="Proteomes" id="UP000034883">
    <property type="component" value="Chromosome"/>
</dbReference>
<keyword evidence="8" id="KW-1185">Reference proteome</keyword>
<dbReference type="GO" id="GO:0042597">
    <property type="term" value="C:periplasmic space"/>
    <property type="evidence" value="ECO:0007669"/>
    <property type="project" value="UniProtKB-SubCell"/>
</dbReference>
<dbReference type="PROSITE" id="PS51257">
    <property type="entry name" value="PROKAR_LIPOPROTEIN"/>
    <property type="match status" value="1"/>
</dbReference>
<name>A0A0F6W292_9BACT</name>
<evidence type="ECO:0000256" key="6">
    <source>
        <dbReference type="SAM" id="SignalP"/>
    </source>
</evidence>
<organism evidence="7 8">
    <name type="scientific">Sandaracinus amylolyticus</name>
    <dbReference type="NCBI Taxonomy" id="927083"/>
    <lineage>
        <taxon>Bacteria</taxon>
        <taxon>Pseudomonadati</taxon>
        <taxon>Myxococcota</taxon>
        <taxon>Polyangia</taxon>
        <taxon>Polyangiales</taxon>
        <taxon>Sandaracinaceae</taxon>
        <taxon>Sandaracinus</taxon>
    </lineage>
</organism>
<sequence length="351" mass="38335">MRARALPLLLSSALLITLSACSGGGASDGQGTLTLLHVSNDPTRELYAEINPTFASAWARDHGGQRVEIRMSHGGSGRQARAVIDGLDADVVSLALPFDVDAIAREGQHLLDPQWAARLPDHSSPFYSTIVFVVRRGNPRGIRDWNDLVRGETQVIAPSPKTSGGARYVYLGAYGYALRHGYDGRTGDEAGTEMVRALYQRVPVLDSGARGSSTTFARNGIGDVLLTWENEAHLLLAESPDAGLEIVIPSESILAEPPAAWIDRNVERHHTREVAEAYLRHLWSTEAQEIAARQHYRPRDADVAARYAQSFPTMTLFTVEEVFGGWERAHATHFAEGALFDRIYQPGQGGT</sequence>
<dbReference type="KEGG" id="samy:DB32_002799"/>
<feature type="signal peptide" evidence="6">
    <location>
        <begin position="1"/>
        <end position="22"/>
    </location>
</feature>
<evidence type="ECO:0000256" key="4">
    <source>
        <dbReference type="ARBA" id="ARBA00022729"/>
    </source>
</evidence>
<dbReference type="NCBIfam" id="NF008106">
    <property type="entry name" value="PRK10852.1"/>
    <property type="match status" value="1"/>
</dbReference>
<dbReference type="PANTHER" id="PTHR30368">
    <property type="entry name" value="SULFATE-BINDING PROTEIN"/>
    <property type="match status" value="1"/>
</dbReference>
<dbReference type="OrthoDB" id="9802127at2"/>
<dbReference type="EMBL" id="CP011125">
    <property type="protein sequence ID" value="AKF05650.1"/>
    <property type="molecule type" value="Genomic_DNA"/>
</dbReference>
<dbReference type="STRING" id="927083.DB32_002799"/>
<evidence type="ECO:0000313" key="8">
    <source>
        <dbReference type="Proteomes" id="UP000034883"/>
    </source>
</evidence>
<evidence type="ECO:0000313" key="7">
    <source>
        <dbReference type="EMBL" id="AKF05650.1"/>
    </source>
</evidence>
<evidence type="ECO:0000256" key="3">
    <source>
        <dbReference type="ARBA" id="ARBA00022448"/>
    </source>
</evidence>
<dbReference type="GO" id="GO:0140104">
    <property type="term" value="F:molecular carrier activity"/>
    <property type="evidence" value="ECO:0007669"/>
    <property type="project" value="InterPro"/>
</dbReference>
<dbReference type="NCBIfam" id="TIGR00971">
    <property type="entry name" value="3a0106s03"/>
    <property type="match status" value="1"/>
</dbReference>
<dbReference type="Pfam" id="PF13531">
    <property type="entry name" value="SBP_bac_11"/>
    <property type="match status" value="1"/>
</dbReference>
<keyword evidence="4 6" id="KW-0732">Signal</keyword>
<dbReference type="InterPro" id="IPR005669">
    <property type="entry name" value="Thiosulph/SO4-bd"/>
</dbReference>
<comment type="similarity">
    <text evidence="2">Belongs to the prokaryotic sulfate-binding protein family.</text>
</comment>
<dbReference type="AlphaFoldDB" id="A0A0F6W292"/>
<proteinExistence type="inferred from homology"/>
<dbReference type="GO" id="GO:1902358">
    <property type="term" value="P:sulfate transmembrane transport"/>
    <property type="evidence" value="ECO:0007669"/>
    <property type="project" value="InterPro"/>
</dbReference>
<dbReference type="CDD" id="cd01005">
    <property type="entry name" value="PBP2_CysP"/>
    <property type="match status" value="1"/>
</dbReference>
<evidence type="ECO:0000256" key="2">
    <source>
        <dbReference type="ARBA" id="ARBA00006099"/>
    </source>
</evidence>
<accession>A0A0F6W292</accession>